<sequence>MVETGQTNKVVFVRINFLLGGSTPKVMSEIHDNRGKKPYSLI</sequence>
<dbReference type="EMBL" id="AMGM01000012">
    <property type="protein sequence ID" value="EKB50214.1"/>
    <property type="molecule type" value="Genomic_DNA"/>
</dbReference>
<organism evidence="1 2">
    <name type="scientific">Cecembia lonarensis (strain CCUG 58316 / KCTC 22772 / LW9)</name>
    <dbReference type="NCBI Taxonomy" id="1225176"/>
    <lineage>
        <taxon>Bacteria</taxon>
        <taxon>Pseudomonadati</taxon>
        <taxon>Bacteroidota</taxon>
        <taxon>Cytophagia</taxon>
        <taxon>Cytophagales</taxon>
        <taxon>Cyclobacteriaceae</taxon>
        <taxon>Cecembia</taxon>
    </lineage>
</organism>
<keyword evidence="2" id="KW-1185">Reference proteome</keyword>
<proteinExistence type="predicted"/>
<evidence type="ECO:0000313" key="2">
    <source>
        <dbReference type="Proteomes" id="UP000004478"/>
    </source>
</evidence>
<dbReference type="Proteomes" id="UP000004478">
    <property type="component" value="Unassembled WGS sequence"/>
</dbReference>
<protein>
    <submittedName>
        <fullName evidence="1">Uncharacterized protein</fullName>
    </submittedName>
</protein>
<name>K1M1P1_CECL9</name>
<comment type="caution">
    <text evidence="1">The sequence shown here is derived from an EMBL/GenBank/DDBJ whole genome shotgun (WGS) entry which is preliminary data.</text>
</comment>
<reference evidence="1 2" key="1">
    <citation type="journal article" date="2012" name="J. Bacteriol.">
        <title>Draft Genome Sequence of Cecembia lonarensis Strain LW9T, Isolated from Lonar Lake, a Haloalkaline Lake in India.</title>
        <authorList>
            <person name="Shivaji S."/>
            <person name="Ara S."/>
            <person name="Singh A."/>
            <person name="Pinnaka A.K."/>
        </authorList>
    </citation>
    <scope>NUCLEOTIDE SEQUENCE [LARGE SCALE GENOMIC DNA]</scope>
    <source>
        <strain evidence="1 2">LW9</strain>
    </source>
</reference>
<evidence type="ECO:0000313" key="1">
    <source>
        <dbReference type="EMBL" id="EKB50214.1"/>
    </source>
</evidence>
<gene>
    <name evidence="1" type="ORF">B879_01220</name>
</gene>
<accession>K1M1P1</accession>
<dbReference type="AlphaFoldDB" id="K1M1P1"/>